<dbReference type="AlphaFoldDB" id="A0A5N6K407"/>
<evidence type="ECO:0000313" key="2">
    <source>
        <dbReference type="Proteomes" id="UP000326757"/>
    </source>
</evidence>
<keyword evidence="2" id="KW-1185">Reference proteome</keyword>
<organism evidence="1 2">
    <name type="scientific">Monilinia laxa</name>
    <name type="common">Brown rot fungus</name>
    <name type="synonym">Sclerotinia laxa</name>
    <dbReference type="NCBI Taxonomy" id="61186"/>
    <lineage>
        <taxon>Eukaryota</taxon>
        <taxon>Fungi</taxon>
        <taxon>Dikarya</taxon>
        <taxon>Ascomycota</taxon>
        <taxon>Pezizomycotina</taxon>
        <taxon>Leotiomycetes</taxon>
        <taxon>Helotiales</taxon>
        <taxon>Sclerotiniaceae</taxon>
        <taxon>Monilinia</taxon>
    </lineage>
</organism>
<dbReference type="EMBL" id="VIGI01000008">
    <property type="protein sequence ID" value="KAB8297061.1"/>
    <property type="molecule type" value="Genomic_DNA"/>
</dbReference>
<comment type="caution">
    <text evidence="1">The sequence shown here is derived from an EMBL/GenBank/DDBJ whole genome shotgun (WGS) entry which is preliminary data.</text>
</comment>
<gene>
    <name evidence="1" type="ORF">EYC80_002454</name>
</gene>
<proteinExistence type="predicted"/>
<evidence type="ECO:0000313" key="1">
    <source>
        <dbReference type="EMBL" id="KAB8297061.1"/>
    </source>
</evidence>
<protein>
    <submittedName>
        <fullName evidence="1">Uncharacterized protein</fullName>
    </submittedName>
</protein>
<sequence length="208" mass="23415">MCRVFTSKEQNYDPGRPSKKDVIQYTTNKTAELPRYLLSVVSTQRNPTQLKPTDITSLLCQDSQYHYEYLPIAIQAPIPIPVPAPVVAIAIAIAVTITVASNQQPFHLDPLTSVLSLLKPWKIILYWFTLTPPTSNPPQLALQIHEPILYIDFAPQQVLQVASKCVGIYTKADLSNFGVEAFGWKLAIFPRIDNRQLRFTSPPQFPLN</sequence>
<dbReference type="Proteomes" id="UP000326757">
    <property type="component" value="Unassembled WGS sequence"/>
</dbReference>
<reference evidence="1 2" key="1">
    <citation type="submission" date="2019-06" db="EMBL/GenBank/DDBJ databases">
        <title>Genome Sequence of the Brown Rot Fungal Pathogen Monilinia laxa.</title>
        <authorList>
            <person name="De Miccolis Angelini R.M."/>
            <person name="Landi L."/>
            <person name="Abate D."/>
            <person name="Pollastro S."/>
            <person name="Romanazzi G."/>
            <person name="Faretra F."/>
        </authorList>
    </citation>
    <scope>NUCLEOTIDE SEQUENCE [LARGE SCALE GENOMIC DNA]</scope>
    <source>
        <strain evidence="1 2">Mlax316</strain>
    </source>
</reference>
<name>A0A5N6K407_MONLA</name>
<accession>A0A5N6K407</accession>